<dbReference type="AlphaFoldDB" id="A0A9P4SF20"/>
<dbReference type="SUPFAM" id="SSF51735">
    <property type="entry name" value="NAD(P)-binding Rossmann-fold domains"/>
    <property type="match status" value="1"/>
</dbReference>
<keyword evidence="3" id="KW-1185">Reference proteome</keyword>
<feature type="signal peptide" evidence="1">
    <location>
        <begin position="1"/>
        <end position="16"/>
    </location>
</feature>
<name>A0A9P4SF20_9PEZI</name>
<accession>A0A9P4SF20</accession>
<protein>
    <recommendedName>
        <fullName evidence="4">NAD(P)-binding domain-containing protein</fullName>
    </recommendedName>
</protein>
<dbReference type="OrthoDB" id="9975943at2759"/>
<sequence>MHLILTGATGLVGSAALAAMLANKTISRISIISRKPVTMGENDDRVKVIIKKDFKEWENSVLDQLKGAKGCVWASGPSQNDVNKEDYIEITKTQALNAAKTFSSLNVPQPFNFVYVSGEGATTKPGIFTTLFGRVKGETEAELLNLMKDPSYPCLRPISIRPGGVDPTAQPEVMEHMPERWRTGWRGNLGPPAHAFFRVVYKNMNSPTKELGEVLVNLAAGNGEAMKGPGIEGEGRTITNKGFRSIAGI</sequence>
<dbReference type="PANTHER" id="PTHR14097:SF8">
    <property type="entry name" value="NAD(P)-BINDING DOMAIN-CONTAINING PROTEIN"/>
    <property type="match status" value="1"/>
</dbReference>
<comment type="caution">
    <text evidence="2">The sequence shown here is derived from an EMBL/GenBank/DDBJ whole genome shotgun (WGS) entry which is preliminary data.</text>
</comment>
<dbReference type="EMBL" id="MU006093">
    <property type="protein sequence ID" value="KAF2840423.1"/>
    <property type="molecule type" value="Genomic_DNA"/>
</dbReference>
<evidence type="ECO:0008006" key="4">
    <source>
        <dbReference type="Google" id="ProtNLM"/>
    </source>
</evidence>
<keyword evidence="1" id="KW-0732">Signal</keyword>
<organism evidence="2 3">
    <name type="scientific">Patellaria atrata CBS 101060</name>
    <dbReference type="NCBI Taxonomy" id="1346257"/>
    <lineage>
        <taxon>Eukaryota</taxon>
        <taxon>Fungi</taxon>
        <taxon>Dikarya</taxon>
        <taxon>Ascomycota</taxon>
        <taxon>Pezizomycotina</taxon>
        <taxon>Dothideomycetes</taxon>
        <taxon>Dothideomycetes incertae sedis</taxon>
        <taxon>Patellariales</taxon>
        <taxon>Patellariaceae</taxon>
        <taxon>Patellaria</taxon>
    </lineage>
</organism>
<evidence type="ECO:0000313" key="3">
    <source>
        <dbReference type="Proteomes" id="UP000799429"/>
    </source>
</evidence>
<evidence type="ECO:0000256" key="1">
    <source>
        <dbReference type="SAM" id="SignalP"/>
    </source>
</evidence>
<reference evidence="2" key="1">
    <citation type="journal article" date="2020" name="Stud. Mycol.">
        <title>101 Dothideomycetes genomes: a test case for predicting lifestyles and emergence of pathogens.</title>
        <authorList>
            <person name="Haridas S."/>
            <person name="Albert R."/>
            <person name="Binder M."/>
            <person name="Bloem J."/>
            <person name="Labutti K."/>
            <person name="Salamov A."/>
            <person name="Andreopoulos B."/>
            <person name="Baker S."/>
            <person name="Barry K."/>
            <person name="Bills G."/>
            <person name="Bluhm B."/>
            <person name="Cannon C."/>
            <person name="Castanera R."/>
            <person name="Culley D."/>
            <person name="Daum C."/>
            <person name="Ezra D."/>
            <person name="Gonzalez J."/>
            <person name="Henrissat B."/>
            <person name="Kuo A."/>
            <person name="Liang C."/>
            <person name="Lipzen A."/>
            <person name="Lutzoni F."/>
            <person name="Magnuson J."/>
            <person name="Mondo S."/>
            <person name="Nolan M."/>
            <person name="Ohm R."/>
            <person name="Pangilinan J."/>
            <person name="Park H.-J."/>
            <person name="Ramirez L."/>
            <person name="Alfaro M."/>
            <person name="Sun H."/>
            <person name="Tritt A."/>
            <person name="Yoshinaga Y."/>
            <person name="Zwiers L.-H."/>
            <person name="Turgeon B."/>
            <person name="Goodwin S."/>
            <person name="Spatafora J."/>
            <person name="Crous P."/>
            <person name="Grigoriev I."/>
        </authorList>
    </citation>
    <scope>NUCLEOTIDE SEQUENCE</scope>
    <source>
        <strain evidence="2">CBS 101060</strain>
    </source>
</reference>
<evidence type="ECO:0000313" key="2">
    <source>
        <dbReference type="EMBL" id="KAF2840423.1"/>
    </source>
</evidence>
<dbReference type="PANTHER" id="PTHR14097">
    <property type="entry name" value="OXIDOREDUCTASE HTATIP2"/>
    <property type="match status" value="1"/>
</dbReference>
<gene>
    <name evidence="2" type="ORF">M501DRAFT_991424</name>
</gene>
<dbReference type="Proteomes" id="UP000799429">
    <property type="component" value="Unassembled WGS sequence"/>
</dbReference>
<feature type="chain" id="PRO_5040247126" description="NAD(P)-binding domain-containing protein" evidence="1">
    <location>
        <begin position="17"/>
        <end position="249"/>
    </location>
</feature>
<dbReference type="Gene3D" id="3.40.50.720">
    <property type="entry name" value="NAD(P)-binding Rossmann-like Domain"/>
    <property type="match status" value="1"/>
</dbReference>
<dbReference type="InterPro" id="IPR036291">
    <property type="entry name" value="NAD(P)-bd_dom_sf"/>
</dbReference>
<proteinExistence type="predicted"/>